<dbReference type="EMBL" id="KZ613959">
    <property type="protein sequence ID" value="PMD32520.1"/>
    <property type="molecule type" value="Genomic_DNA"/>
</dbReference>
<organism evidence="2 3">
    <name type="scientific">Hyaloscypha variabilis (strain UAMH 11265 / GT02V1 / F)</name>
    <name type="common">Meliniomyces variabilis</name>
    <dbReference type="NCBI Taxonomy" id="1149755"/>
    <lineage>
        <taxon>Eukaryota</taxon>
        <taxon>Fungi</taxon>
        <taxon>Dikarya</taxon>
        <taxon>Ascomycota</taxon>
        <taxon>Pezizomycotina</taxon>
        <taxon>Leotiomycetes</taxon>
        <taxon>Helotiales</taxon>
        <taxon>Hyaloscyphaceae</taxon>
        <taxon>Hyaloscypha</taxon>
        <taxon>Hyaloscypha variabilis</taxon>
    </lineage>
</organism>
<keyword evidence="3" id="KW-1185">Reference proteome</keyword>
<feature type="region of interest" description="Disordered" evidence="1">
    <location>
        <begin position="27"/>
        <end position="82"/>
    </location>
</feature>
<dbReference type="Proteomes" id="UP000235786">
    <property type="component" value="Unassembled WGS sequence"/>
</dbReference>
<dbReference type="AlphaFoldDB" id="A0A2J6R1X6"/>
<dbReference type="InterPro" id="IPR015947">
    <property type="entry name" value="PUA-like_sf"/>
</dbReference>
<proteinExistence type="predicted"/>
<feature type="compositionally biased region" description="Basic and acidic residues" evidence="1">
    <location>
        <begin position="27"/>
        <end position="39"/>
    </location>
</feature>
<gene>
    <name evidence="2" type="ORF">L207DRAFT_518840</name>
</gene>
<dbReference type="SUPFAM" id="SSF88697">
    <property type="entry name" value="PUA domain-like"/>
    <property type="match status" value="1"/>
</dbReference>
<evidence type="ECO:0000313" key="3">
    <source>
        <dbReference type="Proteomes" id="UP000235786"/>
    </source>
</evidence>
<protein>
    <submittedName>
        <fullName evidence="2">Uncharacterized protein</fullName>
    </submittedName>
</protein>
<dbReference type="OrthoDB" id="2270193at2759"/>
<evidence type="ECO:0000313" key="2">
    <source>
        <dbReference type="EMBL" id="PMD32520.1"/>
    </source>
</evidence>
<dbReference type="STRING" id="1149755.A0A2J6R1X6"/>
<accession>A0A2J6R1X6</accession>
<name>A0A2J6R1X6_HYAVF</name>
<reference evidence="2 3" key="1">
    <citation type="submission" date="2016-04" db="EMBL/GenBank/DDBJ databases">
        <title>A degradative enzymes factory behind the ericoid mycorrhizal symbiosis.</title>
        <authorList>
            <consortium name="DOE Joint Genome Institute"/>
            <person name="Martino E."/>
            <person name="Morin E."/>
            <person name="Grelet G."/>
            <person name="Kuo A."/>
            <person name="Kohler A."/>
            <person name="Daghino S."/>
            <person name="Barry K."/>
            <person name="Choi C."/>
            <person name="Cichocki N."/>
            <person name="Clum A."/>
            <person name="Copeland A."/>
            <person name="Hainaut M."/>
            <person name="Haridas S."/>
            <person name="Labutti K."/>
            <person name="Lindquist E."/>
            <person name="Lipzen A."/>
            <person name="Khouja H.-R."/>
            <person name="Murat C."/>
            <person name="Ohm R."/>
            <person name="Olson A."/>
            <person name="Spatafora J."/>
            <person name="Veneault-Fourrey C."/>
            <person name="Henrissat B."/>
            <person name="Grigoriev I."/>
            <person name="Martin F."/>
            <person name="Perotto S."/>
        </authorList>
    </citation>
    <scope>NUCLEOTIDE SEQUENCE [LARGE SCALE GENOMIC DNA]</scope>
    <source>
        <strain evidence="2 3">F</strain>
    </source>
</reference>
<sequence length="164" mass="18758">MIALPQNRFPTSYQGLADYLIEKFERQHWGEPPKGEKDTGAISKKSKRVRDDQDESGTIAKKPKRVSLNKNEIKQPPPNHPIFGKEGIMRGTLWYLTEGPTPRGVIALDENYERKDSKVFGHNGLKVGDWWARSLAALRDGAHGIHHPFFYNNLKLTEKCHNQQ</sequence>
<evidence type="ECO:0000256" key="1">
    <source>
        <dbReference type="SAM" id="MobiDB-lite"/>
    </source>
</evidence>